<keyword evidence="6 12" id="KW-1005">Bacterial flagellum biogenesis</keyword>
<feature type="transmembrane region" description="Helical" evidence="12">
    <location>
        <begin position="187"/>
        <end position="209"/>
    </location>
</feature>
<dbReference type="PRINTS" id="PR00951">
    <property type="entry name" value="FLGBIOSNFLIP"/>
</dbReference>
<feature type="transmembrane region" description="Helical" evidence="12">
    <location>
        <begin position="42"/>
        <end position="69"/>
    </location>
</feature>
<dbReference type="AlphaFoldDB" id="A0A5A8F2Q7"/>
<evidence type="ECO:0000256" key="7">
    <source>
        <dbReference type="ARBA" id="ARBA00022927"/>
    </source>
</evidence>
<keyword evidence="11 12" id="KW-1006">Bacterial flagellum protein export</keyword>
<comment type="caution">
    <text evidence="14">The sequence shown here is derived from an EMBL/GenBank/DDBJ whole genome shotgun (WGS) entry which is preliminary data.</text>
</comment>
<evidence type="ECO:0000256" key="12">
    <source>
        <dbReference type="RuleBase" id="RU362069"/>
    </source>
</evidence>
<feature type="signal peptide" evidence="13">
    <location>
        <begin position="1"/>
        <end position="18"/>
    </location>
</feature>
<keyword evidence="15" id="KW-1185">Reference proteome</keyword>
<dbReference type="InterPro" id="IPR005837">
    <property type="entry name" value="FliP"/>
</dbReference>
<dbReference type="GO" id="GO:0009306">
    <property type="term" value="P:protein secretion"/>
    <property type="evidence" value="ECO:0007669"/>
    <property type="project" value="UniProtKB-UniRule"/>
</dbReference>
<keyword evidence="5 12" id="KW-0812">Transmembrane</keyword>
<evidence type="ECO:0000256" key="6">
    <source>
        <dbReference type="ARBA" id="ARBA00022795"/>
    </source>
</evidence>
<evidence type="ECO:0000256" key="11">
    <source>
        <dbReference type="ARBA" id="ARBA00023225"/>
    </source>
</evidence>
<keyword evidence="13" id="KW-0732">Signal</keyword>
<dbReference type="OrthoDB" id="9805111at2"/>
<evidence type="ECO:0000313" key="15">
    <source>
        <dbReference type="Proteomes" id="UP000322876"/>
    </source>
</evidence>
<feature type="transmembrane region" description="Helical" evidence="12">
    <location>
        <begin position="90"/>
        <end position="108"/>
    </location>
</feature>
<dbReference type="PROSITE" id="PS01061">
    <property type="entry name" value="FLIP_2"/>
    <property type="match status" value="1"/>
</dbReference>
<feature type="transmembrane region" description="Helical" evidence="12">
    <location>
        <begin position="221"/>
        <end position="242"/>
    </location>
</feature>
<keyword evidence="10" id="KW-0975">Bacterial flagellum</keyword>
<evidence type="ECO:0000256" key="9">
    <source>
        <dbReference type="ARBA" id="ARBA00023136"/>
    </source>
</evidence>
<evidence type="ECO:0000313" key="14">
    <source>
        <dbReference type="EMBL" id="KAA0258415.1"/>
    </source>
</evidence>
<evidence type="ECO:0000256" key="3">
    <source>
        <dbReference type="ARBA" id="ARBA00022448"/>
    </source>
</evidence>
<sequence length="246" mass="27607">MVFFTFLLILFSSFYVNAADNIPLPAFRFGVETAKNPNDVAITLQIIFLLTILTLAPAILLMVTSFTRIIIVFSFLRSALGTQQSPPNQVLIGLALFLTFFIMSPVFSEMNKKALQPYLNGKLTFTQALVEAKKPLRKFLLKNTRKKELLTFIEIAKIKRPKTPDDIPDTVIIPAFITSELQTAFEIGFLLFLPFLVIDFVVASVLLSMGMMMLPPVMISLPFKILLFVLVDGWGLIIGSLVKSFY</sequence>
<evidence type="ECO:0000256" key="1">
    <source>
        <dbReference type="ARBA" id="ARBA00006257"/>
    </source>
</evidence>
<dbReference type="GO" id="GO:0044781">
    <property type="term" value="P:bacterial-type flagellum organization"/>
    <property type="evidence" value="ECO:0007669"/>
    <property type="project" value="UniProtKB-UniRule"/>
</dbReference>
<dbReference type="GO" id="GO:0005886">
    <property type="term" value="C:plasma membrane"/>
    <property type="evidence" value="ECO:0007669"/>
    <property type="project" value="UniProtKB-SubCell"/>
</dbReference>
<evidence type="ECO:0000256" key="5">
    <source>
        <dbReference type="ARBA" id="ARBA00022692"/>
    </source>
</evidence>
<protein>
    <recommendedName>
        <fullName evidence="2 12">Flagellar biosynthetic protein FliP</fullName>
    </recommendedName>
</protein>
<dbReference type="GO" id="GO:0009425">
    <property type="term" value="C:bacterial-type flagellum basal body"/>
    <property type="evidence" value="ECO:0007669"/>
    <property type="project" value="UniProtKB-SubCell"/>
</dbReference>
<name>A0A5A8F2Q7_9BACT</name>
<dbReference type="PANTHER" id="PTHR30587:SF0">
    <property type="entry name" value="FLAGELLAR BIOSYNTHETIC PROTEIN FLIP"/>
    <property type="match status" value="1"/>
</dbReference>
<dbReference type="PRINTS" id="PR01302">
    <property type="entry name" value="TYPE3IMPPROT"/>
</dbReference>
<keyword evidence="4 12" id="KW-1003">Cell membrane</keyword>
<evidence type="ECO:0000256" key="13">
    <source>
        <dbReference type="SAM" id="SignalP"/>
    </source>
</evidence>
<keyword evidence="7 12" id="KW-0653">Protein transport</keyword>
<dbReference type="NCBIfam" id="NF009438">
    <property type="entry name" value="PRK12797.1"/>
    <property type="match status" value="1"/>
</dbReference>
<keyword evidence="14" id="KW-0969">Cilium</keyword>
<accession>A0A5A8F2Q7</accession>
<proteinExistence type="inferred from homology"/>
<gene>
    <name evidence="12 14" type="primary">fliP</name>
    <name evidence="14" type="ORF">FHQ18_04450</name>
</gene>
<evidence type="ECO:0000256" key="8">
    <source>
        <dbReference type="ARBA" id="ARBA00022989"/>
    </source>
</evidence>
<dbReference type="InterPro" id="IPR005838">
    <property type="entry name" value="T3SS_IM_P"/>
</dbReference>
<dbReference type="PANTHER" id="PTHR30587">
    <property type="entry name" value="FLAGELLAR BIOSYNTHETIC PROTEIN FLIP"/>
    <property type="match status" value="1"/>
</dbReference>
<dbReference type="EMBL" id="VFJB01000004">
    <property type="protein sequence ID" value="KAA0258415.1"/>
    <property type="molecule type" value="Genomic_DNA"/>
</dbReference>
<keyword evidence="9 12" id="KW-0472">Membrane</keyword>
<comment type="subcellular location">
    <subcellularLocation>
        <location evidence="12">Cell membrane</location>
        <topology evidence="12">Multi-pass membrane protein</topology>
    </subcellularLocation>
    <subcellularLocation>
        <location evidence="12">Bacterial flagellum basal body</location>
    </subcellularLocation>
</comment>
<evidence type="ECO:0000256" key="10">
    <source>
        <dbReference type="ARBA" id="ARBA00023143"/>
    </source>
</evidence>
<reference evidence="14 15" key="1">
    <citation type="submission" date="2019-06" db="EMBL/GenBank/DDBJ databases">
        <title>Genomic insights into carbon and energy metabolism of Deferribacter autotrophicus revealed new metabolic traits in the phylum Deferribacteres.</title>
        <authorList>
            <person name="Slobodkin A.I."/>
            <person name="Slobodkina G.B."/>
            <person name="Allioux M."/>
            <person name="Alain K."/>
            <person name="Jebbar M."/>
            <person name="Shadrin V."/>
            <person name="Kublanov I.V."/>
            <person name="Toshchakov S.V."/>
            <person name="Bonch-Osmolovskaya E.A."/>
        </authorList>
    </citation>
    <scope>NUCLEOTIDE SEQUENCE [LARGE SCALE GENOMIC DNA]</scope>
    <source>
        <strain evidence="14 15">SL50</strain>
    </source>
</reference>
<dbReference type="NCBIfam" id="TIGR01103">
    <property type="entry name" value="fliP"/>
    <property type="match status" value="1"/>
</dbReference>
<organism evidence="14 15">
    <name type="scientific">Deferribacter autotrophicus</name>
    <dbReference type="NCBI Taxonomy" id="500465"/>
    <lineage>
        <taxon>Bacteria</taxon>
        <taxon>Pseudomonadati</taxon>
        <taxon>Deferribacterota</taxon>
        <taxon>Deferribacteres</taxon>
        <taxon>Deferribacterales</taxon>
        <taxon>Deferribacteraceae</taxon>
        <taxon>Deferribacter</taxon>
    </lineage>
</organism>
<keyword evidence="14" id="KW-0966">Cell projection</keyword>
<feature type="chain" id="PRO_5022669531" description="Flagellar biosynthetic protein FliP" evidence="13">
    <location>
        <begin position="19"/>
        <end position="246"/>
    </location>
</feature>
<dbReference type="Pfam" id="PF00813">
    <property type="entry name" value="FliP"/>
    <property type="match status" value="1"/>
</dbReference>
<evidence type="ECO:0000256" key="2">
    <source>
        <dbReference type="ARBA" id="ARBA00021714"/>
    </source>
</evidence>
<keyword evidence="8 12" id="KW-1133">Transmembrane helix</keyword>
<dbReference type="Proteomes" id="UP000322876">
    <property type="component" value="Unassembled WGS sequence"/>
</dbReference>
<keyword evidence="14" id="KW-0282">Flagellum</keyword>
<evidence type="ECO:0000256" key="4">
    <source>
        <dbReference type="ARBA" id="ARBA00022475"/>
    </source>
</evidence>
<comment type="similarity">
    <text evidence="1 12">Belongs to the FliP/MopC/SpaP family.</text>
</comment>
<keyword evidence="3 12" id="KW-0813">Transport</keyword>
<comment type="function">
    <text evidence="12">Plays a role in the flagellum-specific transport system.</text>
</comment>
<dbReference type="PROSITE" id="PS01060">
    <property type="entry name" value="FLIP_1"/>
    <property type="match status" value="1"/>
</dbReference>